<keyword evidence="1" id="KW-0732">Signal</keyword>
<dbReference type="GO" id="GO:0051118">
    <property type="term" value="F:glucan endo-1,3-alpha-glucosidase activity"/>
    <property type="evidence" value="ECO:0007669"/>
    <property type="project" value="InterPro"/>
</dbReference>
<feature type="signal peptide" evidence="1">
    <location>
        <begin position="1"/>
        <end position="25"/>
    </location>
</feature>
<dbReference type="EMBL" id="CABFNO020001468">
    <property type="protein sequence ID" value="CAG9990044.1"/>
    <property type="molecule type" value="Genomic_DNA"/>
</dbReference>
<evidence type="ECO:0000313" key="2">
    <source>
        <dbReference type="EMBL" id="CAG9990044.1"/>
    </source>
</evidence>
<dbReference type="InterPro" id="IPR005197">
    <property type="entry name" value="Glyco_hydro_71"/>
</dbReference>
<evidence type="ECO:0008006" key="4">
    <source>
        <dbReference type="Google" id="ProtNLM"/>
    </source>
</evidence>
<gene>
    <name evidence="2" type="ORF">CBYS24578_00017571</name>
</gene>
<sequence>MVKISPYVAKALASIVLLTYHAVDAKSVYAHYMKSDDTSKIGTVTEGSGHAELDIDQAQALGIEAFAMNVGQPGQSWAQSTVKQLFDKADQTGFKLFFSLDFYQTGDVNAYTELVSSYINRESYLKAGPDNLPVISTFSVGGLSPQDFQTWIQNNYNGKVYFLPNADTSSGYDNPETWFGQWGSVVNGVFGWESAWPAPGQTPANVSDAVDTAVQNAAHAAGKTYMAPLSSLQFKKCCGGSYYRIGEANLPQRMSQLLALNPDFVEVLTWNDAGESHYIGNNWPEGLTEEILAYSNTDIWPHYDWQPLIASFISAYKDGRDASGMTPPAGSEAVGAMWYRPVLKDASCQKPDNWQSAIDAVNYGIVVGTDAPGLTIRVISGGEVIRETTAQPGLNYGSATGIKPGKQAVELVKDGNTIMTAVSSVDVVETNQDCFFNFHVVGLK</sequence>
<comment type="caution">
    <text evidence="2">The sequence shown here is derived from an EMBL/GenBank/DDBJ whole genome shotgun (WGS) entry which is preliminary data.</text>
</comment>
<dbReference type="CDD" id="cd11577">
    <property type="entry name" value="GH71"/>
    <property type="match status" value="1"/>
</dbReference>
<dbReference type="Pfam" id="PF03659">
    <property type="entry name" value="Glyco_hydro_71"/>
    <property type="match status" value="1"/>
</dbReference>
<evidence type="ECO:0000256" key="1">
    <source>
        <dbReference type="SAM" id="SignalP"/>
    </source>
</evidence>
<dbReference type="OrthoDB" id="3257981at2759"/>
<protein>
    <recommendedName>
        <fullName evidence="4">Glucan endo-1,3-alpha-glucosidase agn1</fullName>
    </recommendedName>
</protein>
<organism evidence="2 3">
    <name type="scientific">Clonostachys byssicola</name>
    <dbReference type="NCBI Taxonomy" id="160290"/>
    <lineage>
        <taxon>Eukaryota</taxon>
        <taxon>Fungi</taxon>
        <taxon>Dikarya</taxon>
        <taxon>Ascomycota</taxon>
        <taxon>Pezizomycotina</taxon>
        <taxon>Sordariomycetes</taxon>
        <taxon>Hypocreomycetidae</taxon>
        <taxon>Hypocreales</taxon>
        <taxon>Bionectriaceae</taxon>
        <taxon>Clonostachys</taxon>
    </lineage>
</organism>
<keyword evidence="3" id="KW-1185">Reference proteome</keyword>
<feature type="chain" id="PRO_5040195652" description="Glucan endo-1,3-alpha-glucosidase agn1" evidence="1">
    <location>
        <begin position="26"/>
        <end position="444"/>
    </location>
</feature>
<dbReference type="AlphaFoldDB" id="A0A9N9UKN8"/>
<accession>A0A9N9UKN8</accession>
<reference evidence="2" key="1">
    <citation type="submission" date="2021-10" db="EMBL/GenBank/DDBJ databases">
        <authorList>
            <person name="Piombo E."/>
        </authorList>
    </citation>
    <scope>NUCLEOTIDE SEQUENCE</scope>
</reference>
<dbReference type="Gene3D" id="3.20.20.80">
    <property type="entry name" value="Glycosidases"/>
    <property type="match status" value="1"/>
</dbReference>
<proteinExistence type="predicted"/>
<evidence type="ECO:0000313" key="3">
    <source>
        <dbReference type="Proteomes" id="UP000754883"/>
    </source>
</evidence>
<dbReference type="Proteomes" id="UP000754883">
    <property type="component" value="Unassembled WGS sequence"/>
</dbReference>
<name>A0A9N9UKN8_9HYPO</name>